<dbReference type="Proteomes" id="UP000006860">
    <property type="component" value="Chromosome"/>
</dbReference>
<dbReference type="AlphaFoldDB" id="F0SNM4"/>
<dbReference type="EMBL" id="CP002546">
    <property type="protein sequence ID" value="ADY58910.1"/>
    <property type="molecule type" value="Genomic_DNA"/>
</dbReference>
<reference evidence="2" key="1">
    <citation type="submission" date="2011-02" db="EMBL/GenBank/DDBJ databases">
        <title>The complete genome of Planctomyces brasiliensis DSM 5305.</title>
        <authorList>
            <person name="Lucas S."/>
            <person name="Copeland A."/>
            <person name="Lapidus A."/>
            <person name="Bruce D."/>
            <person name="Goodwin L."/>
            <person name="Pitluck S."/>
            <person name="Kyrpides N."/>
            <person name="Mavromatis K."/>
            <person name="Pagani I."/>
            <person name="Ivanova N."/>
            <person name="Ovchinnikova G."/>
            <person name="Lu M."/>
            <person name="Detter J.C."/>
            <person name="Han C."/>
            <person name="Land M."/>
            <person name="Hauser L."/>
            <person name="Markowitz V."/>
            <person name="Cheng J.-F."/>
            <person name="Hugenholtz P."/>
            <person name="Woyke T."/>
            <person name="Wu D."/>
            <person name="Tindall B."/>
            <person name="Pomrenke H.G."/>
            <person name="Brambilla E."/>
            <person name="Klenk H.-P."/>
            <person name="Eisen J.A."/>
        </authorList>
    </citation>
    <scope>NUCLEOTIDE SEQUENCE [LARGE SCALE GENOMIC DNA]</scope>
    <source>
        <strain evidence="2">ATCC 49424 / DSM 5305 / JCM 21570 / NBRC 103401 / IFAM 1448</strain>
    </source>
</reference>
<name>F0SNM4_RUBBR</name>
<gene>
    <name evidence="1" type="ordered locus">Plabr_1298</name>
</gene>
<dbReference type="STRING" id="756272.Plabr_1298"/>
<sequence>MATSLRTLSERCVATHPTGVDLSVQFVFGGVFEAGEAGGRRRRRGWVALAGLDSSGVQLEA</sequence>
<protein>
    <submittedName>
        <fullName evidence="1">Uncharacterized protein</fullName>
    </submittedName>
</protein>
<organism evidence="1 2">
    <name type="scientific">Rubinisphaera brasiliensis (strain ATCC 49424 / DSM 5305 / JCM 21570 / IAM 15109 / NBRC 103401 / IFAM 1448)</name>
    <name type="common">Planctomyces brasiliensis</name>
    <dbReference type="NCBI Taxonomy" id="756272"/>
    <lineage>
        <taxon>Bacteria</taxon>
        <taxon>Pseudomonadati</taxon>
        <taxon>Planctomycetota</taxon>
        <taxon>Planctomycetia</taxon>
        <taxon>Planctomycetales</taxon>
        <taxon>Planctomycetaceae</taxon>
        <taxon>Rubinisphaera</taxon>
    </lineage>
</organism>
<evidence type="ECO:0000313" key="1">
    <source>
        <dbReference type="EMBL" id="ADY58910.1"/>
    </source>
</evidence>
<dbReference type="HOGENOM" id="CLU_2919924_0_0_0"/>
<dbReference type="KEGG" id="pbs:Plabr_1298"/>
<keyword evidence="2" id="KW-1185">Reference proteome</keyword>
<accession>F0SNM4</accession>
<proteinExistence type="predicted"/>
<evidence type="ECO:0000313" key="2">
    <source>
        <dbReference type="Proteomes" id="UP000006860"/>
    </source>
</evidence>